<dbReference type="PANTHER" id="PTHR10543">
    <property type="entry name" value="BETA-CAROTENE DIOXYGENASE"/>
    <property type="match status" value="1"/>
</dbReference>
<dbReference type="EMBL" id="AP019869">
    <property type="protein sequence ID" value="BBN07128.1"/>
    <property type="molecule type" value="Genomic_DNA"/>
</dbReference>
<evidence type="ECO:0000256" key="3">
    <source>
        <dbReference type="ARBA" id="ARBA00022964"/>
    </source>
</evidence>
<feature type="binding site" evidence="5">
    <location>
        <position position="308"/>
    </location>
    <ligand>
        <name>Fe cation</name>
        <dbReference type="ChEBI" id="CHEBI:24875"/>
        <note>catalytic</note>
    </ligand>
</feature>
<dbReference type="GO" id="GO:0046872">
    <property type="term" value="F:metal ion binding"/>
    <property type="evidence" value="ECO:0007669"/>
    <property type="project" value="UniProtKB-KW"/>
</dbReference>
<evidence type="ECO:0008006" key="11">
    <source>
        <dbReference type="Google" id="ProtNLM"/>
    </source>
</evidence>
<feature type="binding site" evidence="5">
    <location>
        <position position="629"/>
    </location>
    <ligand>
        <name>Fe cation</name>
        <dbReference type="ChEBI" id="CHEBI:24875"/>
        <note>catalytic</note>
    </ligand>
</feature>
<comment type="similarity">
    <text evidence="1">Belongs to the carotenoid oxygenase family.</text>
</comment>
<feature type="binding site" evidence="5">
    <location>
        <position position="357"/>
    </location>
    <ligand>
        <name>Fe cation</name>
        <dbReference type="ChEBI" id="CHEBI:24875"/>
        <note>catalytic</note>
    </ligand>
</feature>
<evidence type="ECO:0000256" key="1">
    <source>
        <dbReference type="ARBA" id="ARBA00006787"/>
    </source>
</evidence>
<dbReference type="GO" id="GO:0016121">
    <property type="term" value="P:carotene catabolic process"/>
    <property type="evidence" value="ECO:0007669"/>
    <property type="project" value="TreeGrafter"/>
</dbReference>
<proteinExistence type="inferred from homology"/>
<dbReference type="GO" id="GO:0009570">
    <property type="term" value="C:chloroplast stroma"/>
    <property type="evidence" value="ECO:0007669"/>
    <property type="project" value="TreeGrafter"/>
</dbReference>
<dbReference type="EMBL" id="LVLJ01000695">
    <property type="protein sequence ID" value="OAE32999.1"/>
    <property type="molecule type" value="Genomic_DNA"/>
</dbReference>
<protein>
    <recommendedName>
        <fullName evidence="11">Carotenoid cleavage dioxygenase</fullName>
    </recommendedName>
</protein>
<evidence type="ECO:0000256" key="6">
    <source>
        <dbReference type="SAM" id="MobiDB-lite"/>
    </source>
</evidence>
<keyword evidence="9" id="KW-1185">Reference proteome</keyword>
<keyword evidence="2 5" id="KW-0479">Metal-binding</keyword>
<evidence type="ECO:0000313" key="7">
    <source>
        <dbReference type="EMBL" id="BBN07128.1"/>
    </source>
</evidence>
<sequence length="636" mass="72103">MASLAATSIRLTTTVSKQTSQPLKEQTPESRRAPLSQKQRSGTSPKDGAKWGPKSADPKTSRAGSKKNPTVKIQPIPEALSDSLKSLMRKHRENVELVSKAVLRAYDVAMTDLVDRLFIPSDEPADLIEGNFAPVPEIGDKVRVQVIEGQVPKDFPPGCYVRNGPNPKFGAHQNLNMPLVNGKILYSWFEGEGMLHATYFEKDGSIWYKNKYVETDTFKAEQEKGRWIYLPTMDEQSVPGVLLNRIINLMRQGKMQRNSGNTSIFEHGGRIVAAVEGGEAYEIDLSDLSTKGEYRCNGQWDRRFFGPHPKIFPDTKEMAIYGFDIYKPYYVMGILSNDGQKITHKVDLGLDRLVLMHDIGITQSHIIVYDFPLVMDVYNMMLRGKSMLSAESNSYARIGVIPVGGDQDSIKWFDVDMAFITHHCNSYQEGDEIVVHALVTRLLQIMSVPKGVGKLEWYARGMTLDHQNNFEDKNPSIDGLLYERLHEWRLNLKTGEVVERDVSKRKFPLELPRINENFQGKKYQYCYAASEDINASKAVGYPKYGRLVKVHVSEDERADFHEVGENTFTSEPVFVPRPGSTIEDDGWIVTYVHNEETHQSDMIIVDSQKFDEKPVARIRLPQRVPYGFHGSYIPSK</sequence>
<gene>
    <name evidence="8" type="ORF">AXG93_1913s1000</name>
    <name evidence="7" type="ORF">Mp_4g01260</name>
</gene>
<dbReference type="InterPro" id="IPR004294">
    <property type="entry name" value="Carotenoid_Oase"/>
</dbReference>
<keyword evidence="3" id="KW-0560">Oxidoreductase</keyword>
<feature type="region of interest" description="Disordered" evidence="6">
    <location>
        <begin position="1"/>
        <end position="77"/>
    </location>
</feature>
<evidence type="ECO:0000256" key="4">
    <source>
        <dbReference type="ARBA" id="ARBA00023004"/>
    </source>
</evidence>
<dbReference type="Proteomes" id="UP001162541">
    <property type="component" value="Chromosome 4"/>
</dbReference>
<feature type="compositionally biased region" description="Polar residues" evidence="6">
    <location>
        <begin position="1"/>
        <end position="24"/>
    </location>
</feature>
<keyword evidence="4 5" id="KW-0408">Iron</keyword>
<evidence type="ECO:0000256" key="5">
    <source>
        <dbReference type="PIRSR" id="PIRSR604294-1"/>
    </source>
</evidence>
<dbReference type="AlphaFoldDB" id="A0A176WJ02"/>
<feature type="binding site" evidence="5">
    <location>
        <position position="422"/>
    </location>
    <ligand>
        <name>Fe cation</name>
        <dbReference type="ChEBI" id="CHEBI:24875"/>
        <note>catalytic</note>
    </ligand>
</feature>
<dbReference type="EMBL" id="AP019869">
    <property type="protein sequence ID" value="BBN07129.1"/>
    <property type="molecule type" value="Genomic_DNA"/>
</dbReference>
<evidence type="ECO:0000256" key="2">
    <source>
        <dbReference type="ARBA" id="ARBA00022723"/>
    </source>
</evidence>
<accession>A0A176WJ02</accession>
<evidence type="ECO:0000313" key="8">
    <source>
        <dbReference type="EMBL" id="OAE32999.1"/>
    </source>
</evidence>
<reference evidence="8 9" key="1">
    <citation type="submission" date="2016-03" db="EMBL/GenBank/DDBJ databases">
        <title>Mechanisms controlling the formation of the plant cell surface in tip-growing cells are functionally conserved among land plants.</title>
        <authorList>
            <person name="Honkanen S."/>
            <person name="Jones V.A."/>
            <person name="Morieri G."/>
            <person name="Champion C."/>
            <person name="Hetherington A.J."/>
            <person name="Kelly S."/>
            <person name="Saint-Marcoux D."/>
            <person name="Proust H."/>
            <person name="Prescott H."/>
            <person name="Dolan L."/>
        </authorList>
    </citation>
    <scope>NUCLEOTIDE SEQUENCE [LARGE SCALE GENOMIC DNA]</scope>
    <source>
        <strain evidence="9">cv. Tak-1 and cv. Tak-2</strain>
        <tissue evidence="8">Whole gametophyte</tissue>
    </source>
</reference>
<name>A0A176WJ02_MARPO</name>
<dbReference type="PANTHER" id="PTHR10543:SF142">
    <property type="entry name" value="OS06G0162550 PROTEIN"/>
    <property type="match status" value="1"/>
</dbReference>
<organism evidence="8 9">
    <name type="scientific">Marchantia polymorpha subsp. ruderalis</name>
    <dbReference type="NCBI Taxonomy" id="1480154"/>
    <lineage>
        <taxon>Eukaryota</taxon>
        <taxon>Viridiplantae</taxon>
        <taxon>Streptophyta</taxon>
        <taxon>Embryophyta</taxon>
        <taxon>Marchantiophyta</taxon>
        <taxon>Marchantiopsida</taxon>
        <taxon>Marchantiidae</taxon>
        <taxon>Marchantiales</taxon>
        <taxon>Marchantiaceae</taxon>
        <taxon>Marchantia</taxon>
    </lineage>
</organism>
<dbReference type="Proteomes" id="UP000077202">
    <property type="component" value="Unassembled WGS sequence"/>
</dbReference>
<comment type="cofactor">
    <cofactor evidence="5">
        <name>Fe(2+)</name>
        <dbReference type="ChEBI" id="CHEBI:29033"/>
    </cofactor>
    <text evidence="5">Binds 1 Fe(2+) ion per subunit.</text>
</comment>
<keyword evidence="3" id="KW-0223">Dioxygenase</keyword>
<dbReference type="Pfam" id="PF03055">
    <property type="entry name" value="RPE65"/>
    <property type="match status" value="1"/>
</dbReference>
<dbReference type="GO" id="GO:0010436">
    <property type="term" value="F:carotenoid dioxygenase activity"/>
    <property type="evidence" value="ECO:0007669"/>
    <property type="project" value="TreeGrafter"/>
</dbReference>
<evidence type="ECO:0000313" key="9">
    <source>
        <dbReference type="Proteomes" id="UP000077202"/>
    </source>
</evidence>
<reference evidence="10" key="3">
    <citation type="journal article" date="2020" name="Curr. Biol.">
        <title>Chromatin organization in early land plants reveals an ancestral association between H3K27me3, transposons, and constitutive heterochromatin.</title>
        <authorList>
            <person name="Montgomery S.A."/>
            <person name="Tanizawa Y."/>
            <person name="Galik B."/>
            <person name="Wang N."/>
            <person name="Ito T."/>
            <person name="Mochizuki T."/>
            <person name="Akimcheva S."/>
            <person name="Bowman J.L."/>
            <person name="Cognat V."/>
            <person name="Marechal-Drouard L."/>
            <person name="Ekker H."/>
            <person name="Hong S.F."/>
            <person name="Kohchi T."/>
            <person name="Lin S.S."/>
            <person name="Liu L.D."/>
            <person name="Nakamura Y."/>
            <person name="Valeeva L.R."/>
            <person name="Shakirov E.V."/>
            <person name="Shippen D.E."/>
            <person name="Wei W.L."/>
            <person name="Yagura M."/>
            <person name="Yamaoka S."/>
            <person name="Yamato K.T."/>
            <person name="Liu C."/>
            <person name="Berger F."/>
        </authorList>
    </citation>
    <scope>NUCLEOTIDE SEQUENCE [LARGE SCALE GENOMIC DNA]</scope>
    <source>
        <strain evidence="10">Tak-1</strain>
    </source>
</reference>
<reference evidence="7" key="2">
    <citation type="journal article" date="2019" name="Curr. Biol.">
        <title>Chromatin organization in early land plants reveals an ancestral association between H3K27me3, transposons, and constitutive heterochromatin.</title>
        <authorList>
            <person name="Montgomery S.A."/>
            <person name="Tanizawa Y."/>
            <person name="Galik B."/>
            <person name="Wang N."/>
            <person name="Ito T."/>
            <person name="Mochizuki T."/>
            <person name="Akimcheva S."/>
            <person name="Bowman J."/>
            <person name="Cognat V."/>
            <person name="Drouard L."/>
            <person name="Ekker H."/>
            <person name="Houng S."/>
            <person name="Kohchi T."/>
            <person name="Lin S."/>
            <person name="Liu L.D."/>
            <person name="Nakamura Y."/>
            <person name="Valeeva L.R."/>
            <person name="Shakirov E.V."/>
            <person name="Shippen D.E."/>
            <person name="Wei W."/>
            <person name="Yagura M."/>
            <person name="Yamaoka S."/>
            <person name="Yamato K.T."/>
            <person name="Liu C."/>
            <person name="Berger F."/>
        </authorList>
    </citation>
    <scope>NUCLEOTIDE SEQUENCE [LARGE SCALE GENOMIC DNA]</scope>
    <source>
        <strain evidence="7">Tak-1</strain>
    </source>
</reference>
<evidence type="ECO:0000313" key="10">
    <source>
        <dbReference type="Proteomes" id="UP001162541"/>
    </source>
</evidence>